<protein>
    <submittedName>
        <fullName evidence="2">Uncharacterized protein</fullName>
    </submittedName>
</protein>
<feature type="transmembrane region" description="Helical" evidence="1">
    <location>
        <begin position="6"/>
        <end position="25"/>
    </location>
</feature>
<sequence length="113" mass="12596">MAEPFIGVPIAVFFCGVWYALWACASVKNLGTRAPQGSANASFAHLISKSFLDLGDTFVPSINFILIWLSQDEPFAPQREIPFRLGFSSQLRFTQQELGLLSQWLQPSSPINF</sequence>
<accession>A0A0H5RVU7</accession>
<reference evidence="2" key="1">
    <citation type="submission" date="2015-04" db="EMBL/GenBank/DDBJ databases">
        <title>The genome sequence of the plant pathogenic Rhizarian Plasmodiophora brassicae reveals insights in its biotrophic life cycle and the origin of chitin synthesis.</title>
        <authorList>
            <person name="Schwelm A."/>
            <person name="Fogelqvist J."/>
            <person name="Knaust A."/>
            <person name="Julke S."/>
            <person name="Lilja T."/>
            <person name="Dhandapani V."/>
            <person name="Bonilla-Rosso G."/>
            <person name="Karlsson M."/>
            <person name="Shevchenko A."/>
            <person name="Choi S.R."/>
            <person name="Kim H.G."/>
            <person name="Park J.Y."/>
            <person name="Lim Y.P."/>
            <person name="Ludwig-Muller J."/>
            <person name="Dixelius C."/>
        </authorList>
    </citation>
    <scope>NUCLEOTIDE SEQUENCE</scope>
    <source>
        <tissue evidence="2">Potato root galls</tissue>
    </source>
</reference>
<evidence type="ECO:0000313" key="2">
    <source>
        <dbReference type="EMBL" id="CRZ12869.1"/>
    </source>
</evidence>
<keyword evidence="1" id="KW-1133">Transmembrane helix</keyword>
<evidence type="ECO:0000256" key="1">
    <source>
        <dbReference type="SAM" id="Phobius"/>
    </source>
</evidence>
<name>A0A0H5RVU7_9EUKA</name>
<organism evidence="2">
    <name type="scientific">Spongospora subterranea</name>
    <dbReference type="NCBI Taxonomy" id="70186"/>
    <lineage>
        <taxon>Eukaryota</taxon>
        <taxon>Sar</taxon>
        <taxon>Rhizaria</taxon>
        <taxon>Endomyxa</taxon>
        <taxon>Phytomyxea</taxon>
        <taxon>Plasmodiophorida</taxon>
        <taxon>Plasmodiophoridae</taxon>
        <taxon>Spongospora</taxon>
    </lineage>
</organism>
<keyword evidence="1" id="KW-0812">Transmembrane</keyword>
<dbReference type="AlphaFoldDB" id="A0A0H5RVU7"/>
<dbReference type="EMBL" id="HACM01012427">
    <property type="protein sequence ID" value="CRZ12869.1"/>
    <property type="molecule type" value="Transcribed_RNA"/>
</dbReference>
<keyword evidence="1" id="KW-0472">Membrane</keyword>
<proteinExistence type="predicted"/>